<dbReference type="Pfam" id="PF10005">
    <property type="entry name" value="Zn_ribbon_DZR_6"/>
    <property type="match status" value="1"/>
</dbReference>
<dbReference type="PIRSF" id="PIRSF012641">
    <property type="entry name" value="UCP012641"/>
    <property type="match status" value="1"/>
</dbReference>
<dbReference type="Proteomes" id="UP000503505">
    <property type="component" value="Chromosome"/>
</dbReference>
<dbReference type="AlphaFoldDB" id="A0A1P8PK30"/>
<dbReference type="InterPro" id="IPR011201">
    <property type="entry name" value="Zinc-ribbon_6_bact"/>
</dbReference>
<dbReference type="InterPro" id="IPR031321">
    <property type="entry name" value="UCP012641"/>
</dbReference>
<evidence type="ECO:0000313" key="1">
    <source>
        <dbReference type="EMBL" id="QIC67168.1"/>
    </source>
</evidence>
<dbReference type="Gene3D" id="3.40.390.70">
    <property type="match status" value="1"/>
</dbReference>
<dbReference type="KEGG" id="asj:AsACE_CH01492"/>
<dbReference type="Pfam" id="PF15887">
    <property type="entry name" value="Peptidase_Mx"/>
    <property type="match status" value="1"/>
</dbReference>
<dbReference type="EMBL" id="CP044463">
    <property type="protein sequence ID" value="QIC67168.1"/>
    <property type="molecule type" value="Genomic_DNA"/>
</dbReference>
<dbReference type="RefSeq" id="WP_004809482.1">
    <property type="nucleotide sequence ID" value="NZ_CP015615.1"/>
</dbReference>
<protein>
    <submittedName>
        <fullName evidence="1">Uncharacterized protein</fullName>
    </submittedName>
</protein>
<organism evidence="1 2">
    <name type="scientific">Acinetobacter schindleri</name>
    <dbReference type="NCBI Taxonomy" id="108981"/>
    <lineage>
        <taxon>Bacteria</taxon>
        <taxon>Pseudomonadati</taxon>
        <taxon>Pseudomonadota</taxon>
        <taxon>Gammaproteobacteria</taxon>
        <taxon>Moraxellales</taxon>
        <taxon>Moraxellaceae</taxon>
        <taxon>Acinetobacter</taxon>
    </lineage>
</organism>
<gene>
    <name evidence="1" type="ORF">FSC10_07210</name>
</gene>
<sequence length="363" mass="42923">MKYFECPKCEHQIFFYSTECHHCKSPIGYIASEKDMCTFEKISEDEWIPLKSEYRATHYKPCYNYTHYQVCNWMIPGDCDEDYCESCQLTHIIPNLDDPDVITYWRRLEEAKRRFLYLTQRMNMMPRPKRTDDDVFGLRFHFLLPMDGKPVLTGHANGLITMNAIEADVVYRETTRIDMGENYRTLLGHFRHESGHFYFSIMQHLHPELIEEFRFYFGDERQNYATALQRHYEEGAPENWQEKYISTYATAHPWEDWAETWAHYLHIMDTLETAFYGGLRVDGNGKTLASMSFNECPIGGKDIEHILDNWITLTFNLNALNRSMGLEDAYPFTLTEVVKNKLRFIHSHVLDKAFKEAESKLPG</sequence>
<evidence type="ECO:0000313" key="2">
    <source>
        <dbReference type="Proteomes" id="UP000503505"/>
    </source>
</evidence>
<proteinExistence type="predicted"/>
<reference evidence="1 2" key="1">
    <citation type="submission" date="2019-09" db="EMBL/GenBank/DDBJ databases">
        <title>Non-baumannii Acinetobacter spp. carrying blaNDM-1 isolated in China.</title>
        <authorList>
            <person name="Cui C."/>
            <person name="Chen C."/>
            <person name="Sun J."/>
            <person name="Liu Y."/>
        </authorList>
    </citation>
    <scope>NUCLEOTIDE SEQUENCE [LARGE SCALE GENOMIC DNA]</scope>
    <source>
        <strain evidence="1 2">HZE23-1</strain>
    </source>
</reference>
<accession>A0A1P8PK30</accession>
<name>A0A1P8PK30_9GAMM</name>